<reference evidence="3 4" key="1">
    <citation type="submission" date="2019-11" db="EMBL/GenBank/DDBJ databases">
        <authorList>
            <person name="Zhang J."/>
            <person name="Sun C."/>
        </authorList>
    </citation>
    <scope>NUCLEOTIDE SEQUENCE [LARGE SCALE GENOMIC DNA]</scope>
    <source>
        <strain evidence="4">sp2</strain>
    </source>
</reference>
<name>A0A6I6D5H8_9GAMM</name>
<feature type="chain" id="PRO_5026137881" evidence="1">
    <location>
        <begin position="26"/>
        <end position="155"/>
    </location>
</feature>
<dbReference type="PANTHER" id="PTHR38342">
    <property type="entry name" value="SLR5037 PROTEIN"/>
    <property type="match status" value="1"/>
</dbReference>
<dbReference type="CDD" id="cd14797">
    <property type="entry name" value="DUF302"/>
    <property type="match status" value="1"/>
</dbReference>
<keyword evidence="4" id="KW-1185">Reference proteome</keyword>
<evidence type="ECO:0000313" key="3">
    <source>
        <dbReference type="EMBL" id="QGT79375.1"/>
    </source>
</evidence>
<dbReference type="Gene3D" id="3.30.310.70">
    <property type="entry name" value="TT1751-like domain"/>
    <property type="match status" value="1"/>
</dbReference>
<dbReference type="AlphaFoldDB" id="A0A6I6D5H8"/>
<dbReference type="InterPro" id="IPR005180">
    <property type="entry name" value="DUF302"/>
</dbReference>
<evidence type="ECO:0000313" key="4">
    <source>
        <dbReference type="Proteomes" id="UP000427716"/>
    </source>
</evidence>
<dbReference type="Pfam" id="PF03625">
    <property type="entry name" value="DUF302"/>
    <property type="match status" value="1"/>
</dbReference>
<feature type="domain" description="DUF302" evidence="2">
    <location>
        <begin position="60"/>
        <end position="119"/>
    </location>
</feature>
<protein>
    <submittedName>
        <fullName evidence="3">DUF302 domain-containing protein</fullName>
    </submittedName>
</protein>
<gene>
    <name evidence="3" type="ORF">GM160_11075</name>
</gene>
<keyword evidence="1" id="KW-0732">Signal</keyword>
<proteinExistence type="predicted"/>
<dbReference type="EMBL" id="CP046415">
    <property type="protein sequence ID" value="QGT79375.1"/>
    <property type="molecule type" value="Genomic_DNA"/>
</dbReference>
<evidence type="ECO:0000259" key="2">
    <source>
        <dbReference type="Pfam" id="PF03625"/>
    </source>
</evidence>
<organism evidence="3 4">
    <name type="scientific">Guyparkeria halophila</name>
    <dbReference type="NCBI Taxonomy" id="47960"/>
    <lineage>
        <taxon>Bacteria</taxon>
        <taxon>Pseudomonadati</taxon>
        <taxon>Pseudomonadota</taxon>
        <taxon>Gammaproteobacteria</taxon>
        <taxon>Chromatiales</taxon>
        <taxon>Thioalkalibacteraceae</taxon>
        <taxon>Guyparkeria</taxon>
    </lineage>
</organism>
<dbReference type="SUPFAM" id="SSF103247">
    <property type="entry name" value="TT1751-like"/>
    <property type="match status" value="1"/>
</dbReference>
<evidence type="ECO:0000256" key="1">
    <source>
        <dbReference type="SAM" id="SignalP"/>
    </source>
</evidence>
<feature type="signal peptide" evidence="1">
    <location>
        <begin position="1"/>
        <end position="25"/>
    </location>
</feature>
<dbReference type="InterPro" id="IPR035923">
    <property type="entry name" value="TT1751-like_sf"/>
</dbReference>
<accession>A0A6I6D5H8</accession>
<sequence length="155" mass="16334">MKHGSQWLGRGLIGAAFLLPFAAQGANGLNVIESQHGVAETEERLVEAVEGKGLTVMAQVDHQTNAQTVDMEMPATRLVIFGNPAAGTQLMTCAPTVAIDLPMKMLIWEDGETVKVAYNTADYLVERHGIGDCAAPVQEKVGQALEGFAKTAAGG</sequence>
<dbReference type="Proteomes" id="UP000427716">
    <property type="component" value="Chromosome"/>
</dbReference>
<dbReference type="RefSeq" id="WP_156575121.1">
    <property type="nucleotide sequence ID" value="NZ_CP046415.1"/>
</dbReference>
<dbReference type="PANTHER" id="PTHR38342:SF2">
    <property type="entry name" value="INNER MEMBRANE OR EXPORTED"/>
    <property type="match status" value="1"/>
</dbReference>
<dbReference type="KEGG" id="ghl:GM160_11075"/>